<dbReference type="SUPFAM" id="SSF141673">
    <property type="entry name" value="MOSC N-terminal domain-like"/>
    <property type="match status" value="1"/>
</dbReference>
<dbReference type="AlphaFoldDB" id="A0A7Z2ZT49"/>
<dbReference type="Proteomes" id="UP000502415">
    <property type="component" value="Chromosome"/>
</dbReference>
<dbReference type="GO" id="GO:0003824">
    <property type="term" value="F:catalytic activity"/>
    <property type="evidence" value="ECO:0007669"/>
    <property type="project" value="InterPro"/>
</dbReference>
<name>A0A7Z2ZT49_9BURK</name>
<dbReference type="Pfam" id="PF03473">
    <property type="entry name" value="MOSC"/>
    <property type="match status" value="1"/>
</dbReference>
<dbReference type="PANTHER" id="PTHR14237">
    <property type="entry name" value="MOLYBDOPTERIN COFACTOR SULFURASE MOSC"/>
    <property type="match status" value="1"/>
</dbReference>
<dbReference type="SUPFAM" id="SSF50800">
    <property type="entry name" value="PK beta-barrel domain-like"/>
    <property type="match status" value="1"/>
</dbReference>
<dbReference type="RefSeq" id="WP_169434584.1">
    <property type="nucleotide sequence ID" value="NZ_CP051685.1"/>
</dbReference>
<feature type="domain" description="MOSC" evidence="1">
    <location>
        <begin position="134"/>
        <end position="287"/>
    </location>
</feature>
<dbReference type="Pfam" id="PF03476">
    <property type="entry name" value="MOSC_N"/>
    <property type="match status" value="1"/>
</dbReference>
<dbReference type="InterPro" id="IPR005303">
    <property type="entry name" value="MOCOS_middle"/>
</dbReference>
<dbReference type="GO" id="GO:0030170">
    <property type="term" value="F:pyridoxal phosphate binding"/>
    <property type="evidence" value="ECO:0007669"/>
    <property type="project" value="InterPro"/>
</dbReference>
<keyword evidence="3" id="KW-1185">Reference proteome</keyword>
<dbReference type="GO" id="GO:0030151">
    <property type="term" value="F:molybdenum ion binding"/>
    <property type="evidence" value="ECO:0007669"/>
    <property type="project" value="InterPro"/>
</dbReference>
<proteinExistence type="predicted"/>
<reference evidence="2 3" key="1">
    <citation type="submission" date="2020-04" db="EMBL/GenBank/DDBJ databases">
        <title>Genome sequencing of novel species.</title>
        <authorList>
            <person name="Heo J."/>
            <person name="Kim S.-J."/>
            <person name="Kim J.-S."/>
            <person name="Hong S.-B."/>
            <person name="Kwon S.-W."/>
        </authorList>
    </citation>
    <scope>NUCLEOTIDE SEQUENCE [LARGE SCALE GENOMIC DNA]</scope>
    <source>
        <strain evidence="2 3">GN2-R2</strain>
    </source>
</reference>
<organism evidence="2 3">
    <name type="scientific">Massilia forsythiae</name>
    <dbReference type="NCBI Taxonomy" id="2728020"/>
    <lineage>
        <taxon>Bacteria</taxon>
        <taxon>Pseudomonadati</taxon>
        <taxon>Pseudomonadota</taxon>
        <taxon>Betaproteobacteria</taxon>
        <taxon>Burkholderiales</taxon>
        <taxon>Oxalobacteraceae</taxon>
        <taxon>Telluria group</taxon>
        <taxon>Massilia</taxon>
    </lineage>
</organism>
<dbReference type="PROSITE" id="PS51340">
    <property type="entry name" value="MOSC"/>
    <property type="match status" value="1"/>
</dbReference>
<dbReference type="InterPro" id="IPR011037">
    <property type="entry name" value="Pyrv_Knase-like_insert_dom_sf"/>
</dbReference>
<dbReference type="KEGG" id="mfy:HH212_05940"/>
<accession>A0A7Z2ZT49</accession>
<dbReference type="PANTHER" id="PTHR14237:SF19">
    <property type="entry name" value="MITOCHONDRIAL AMIDOXIME REDUCING COMPONENT 1"/>
    <property type="match status" value="1"/>
</dbReference>
<dbReference type="InterPro" id="IPR005302">
    <property type="entry name" value="MoCF_Sase_C"/>
</dbReference>
<protein>
    <submittedName>
        <fullName evidence="2">MOSC domain-containing protein</fullName>
    </submittedName>
</protein>
<evidence type="ECO:0000313" key="3">
    <source>
        <dbReference type="Proteomes" id="UP000502415"/>
    </source>
</evidence>
<dbReference type="EMBL" id="CP051685">
    <property type="protein sequence ID" value="QJD99621.1"/>
    <property type="molecule type" value="Genomic_DNA"/>
</dbReference>
<evidence type="ECO:0000313" key="2">
    <source>
        <dbReference type="EMBL" id="QJD99621.1"/>
    </source>
</evidence>
<evidence type="ECO:0000259" key="1">
    <source>
        <dbReference type="PROSITE" id="PS51340"/>
    </source>
</evidence>
<sequence>MPTVSQLLLYPIKSCAGISVDAAVLHESGLAAQGVHDREWMVVTETGQFLTQREHPRMALIRPRPDGDTLRVSAPGMDDLVLPLAWRDDAPSSRVRVWDDEVEAADCGAAAGAWFTRALGLEGITPCRLARFRRDVVRPTSVKWTNGVPSQTRFADGYPLLLIGQPSLDDVNLRMRAAGRAALPMDRFRPNIVIDGLEAFEEDYVGALRTIAPAGEVVEFKPVKPCARCPIPSIDQATGIPGPDPLVIMQSFRANARLEGAVCMGMNCIVTEGAGGELRVGQALDGEIAF</sequence>
<gene>
    <name evidence="2" type="ORF">HH212_05940</name>
</gene>